<dbReference type="Gene3D" id="2.40.50.140">
    <property type="entry name" value="Nucleic acid-binding proteins"/>
    <property type="match status" value="1"/>
</dbReference>
<feature type="compositionally biased region" description="Low complexity" evidence="7">
    <location>
        <begin position="214"/>
        <end position="224"/>
    </location>
</feature>
<accession>A0A066WEG4</accession>
<evidence type="ECO:0000313" key="9">
    <source>
        <dbReference type="EMBL" id="KDN52161.1"/>
    </source>
</evidence>
<dbReference type="Proteomes" id="UP000027361">
    <property type="component" value="Unassembled WGS sequence"/>
</dbReference>
<dbReference type="GO" id="GO:0017102">
    <property type="term" value="C:methionyl glutamyl tRNA synthetase complex"/>
    <property type="evidence" value="ECO:0007669"/>
    <property type="project" value="TreeGrafter"/>
</dbReference>
<evidence type="ECO:0000256" key="2">
    <source>
        <dbReference type="ARBA" id="ARBA00022490"/>
    </source>
</evidence>
<evidence type="ECO:0000256" key="5">
    <source>
        <dbReference type="ARBA" id="ARBA00022917"/>
    </source>
</evidence>
<dbReference type="GeneID" id="25263900"/>
<dbReference type="Gene3D" id="1.20.1050.130">
    <property type="match status" value="1"/>
</dbReference>
<comment type="subcellular location">
    <subcellularLocation>
        <location evidence="1">Cytoplasm</location>
    </subcellularLocation>
</comment>
<dbReference type="PANTHER" id="PTHR11586">
    <property type="entry name" value="TRNA-AMINOACYLATION COFACTOR ARC1 FAMILY MEMBER"/>
    <property type="match status" value="1"/>
</dbReference>
<evidence type="ECO:0000313" key="10">
    <source>
        <dbReference type="Proteomes" id="UP000027361"/>
    </source>
</evidence>
<dbReference type="InterPro" id="IPR002547">
    <property type="entry name" value="tRNA-bd_dom"/>
</dbReference>
<dbReference type="PROSITE" id="PS50886">
    <property type="entry name" value="TRBD"/>
    <property type="match status" value="1"/>
</dbReference>
<proteinExistence type="predicted"/>
<keyword evidence="10" id="KW-1185">Reference proteome</keyword>
<keyword evidence="3 6" id="KW-0820">tRNA-binding</keyword>
<evidence type="ECO:0000256" key="1">
    <source>
        <dbReference type="ARBA" id="ARBA00004496"/>
    </source>
</evidence>
<feature type="domain" description="TRNA-binding" evidence="8">
    <location>
        <begin position="252"/>
        <end position="359"/>
    </location>
</feature>
<dbReference type="OMA" id="VQAFMSH"/>
<dbReference type="Pfam" id="PF01588">
    <property type="entry name" value="tRNA_bind"/>
    <property type="match status" value="1"/>
</dbReference>
<dbReference type="InterPro" id="IPR051270">
    <property type="entry name" value="Tyrosine-tRNA_ligase_regulator"/>
</dbReference>
<evidence type="ECO:0000256" key="7">
    <source>
        <dbReference type="SAM" id="MobiDB-lite"/>
    </source>
</evidence>
<dbReference type="InParanoid" id="A0A066WEG4"/>
<feature type="compositionally biased region" description="Basic and acidic residues" evidence="7">
    <location>
        <begin position="225"/>
        <end position="234"/>
    </location>
</feature>
<dbReference type="GO" id="GO:0000049">
    <property type="term" value="F:tRNA binding"/>
    <property type="evidence" value="ECO:0007669"/>
    <property type="project" value="UniProtKB-UniRule"/>
</dbReference>
<keyword evidence="2" id="KW-0963">Cytoplasm</keyword>
<name>A0A066WEG4_TILAU</name>
<dbReference type="GO" id="GO:0006412">
    <property type="term" value="P:translation"/>
    <property type="evidence" value="ECO:0007669"/>
    <property type="project" value="UniProtKB-KW"/>
</dbReference>
<dbReference type="AlphaFoldDB" id="A0A066WEG4"/>
<keyword evidence="5" id="KW-0648">Protein biosynthesis</keyword>
<dbReference type="InterPro" id="IPR036282">
    <property type="entry name" value="Glutathione-S-Trfase_C_sf"/>
</dbReference>
<dbReference type="STRING" id="1037660.A0A066WEG4"/>
<dbReference type="HOGENOM" id="CLU_009710_6_6_1"/>
<dbReference type="SUPFAM" id="SSF50249">
    <property type="entry name" value="Nucleic acid-binding proteins"/>
    <property type="match status" value="1"/>
</dbReference>
<sequence>MTNTGASAARQLIYAYAEPFLQPGSAPVAATGSTSGSLKDYVKDLASKTTKPECLLGDKQADNVVSSWLDKAEALFGAAFSSVDASVLHPLEKEVEPVVYLAPGSVEPTAADLSLFAYLHPLLSSPSSASTQHAYPSLARYTSHISNLFAVASAVQKAKLDMSAFEPVYEGMPKIERVDLSKEKAKAKEAKAKAASKGAAAGVNAKQDKKEKATTAGATSGAAEGDSKSKKEKSGGNNKGGAAAASEPSRPLPSQIDLRVGKIVDIKKHPDADSLYLETVDFGESTGPRTVLSGLVRFVPIEAMQDRMVVGICNLKPVAMRGIKSHAMLLCATHKDGAEKGGVEPILPPEGSKPGDKLWIEGFEGKQPEAQLNPKKKVFETIQPGYLTTAERKAGWKGVGPDEDADSAEPKVRLIIGENGPCYAPNFDGATLS</sequence>
<dbReference type="FunFam" id="2.40.50.140:FF:000047">
    <property type="entry name" value="tyrosine--tRNA ligase, cytoplasmic isoform X2"/>
    <property type="match status" value="1"/>
</dbReference>
<dbReference type="SUPFAM" id="SSF47616">
    <property type="entry name" value="GST C-terminal domain-like"/>
    <property type="match status" value="1"/>
</dbReference>
<evidence type="ECO:0000259" key="8">
    <source>
        <dbReference type="PROSITE" id="PS50886"/>
    </source>
</evidence>
<dbReference type="EMBL" id="JMSN01000013">
    <property type="protein sequence ID" value="KDN52161.1"/>
    <property type="molecule type" value="Genomic_DNA"/>
</dbReference>
<feature type="region of interest" description="Disordered" evidence="7">
    <location>
        <begin position="191"/>
        <end position="256"/>
    </location>
</feature>
<comment type="caution">
    <text evidence="9">The sequence shown here is derived from an EMBL/GenBank/DDBJ whole genome shotgun (WGS) entry which is preliminary data.</text>
</comment>
<keyword evidence="4 6" id="KW-0694">RNA-binding</keyword>
<dbReference type="OrthoDB" id="19141at2759"/>
<dbReference type="CDD" id="cd02799">
    <property type="entry name" value="tRNA_bind_EMAP-II_like"/>
    <property type="match status" value="1"/>
</dbReference>
<feature type="compositionally biased region" description="Low complexity" evidence="7">
    <location>
        <begin position="193"/>
        <end position="202"/>
    </location>
</feature>
<evidence type="ECO:0000256" key="6">
    <source>
        <dbReference type="PROSITE-ProRule" id="PRU00209"/>
    </source>
</evidence>
<dbReference type="PANTHER" id="PTHR11586:SF33">
    <property type="entry name" value="AMINOACYL TRNA SYNTHASE COMPLEX-INTERACTING MULTIFUNCTIONAL PROTEIN 1"/>
    <property type="match status" value="1"/>
</dbReference>
<gene>
    <name evidence="9" type="ORF">K437DRAFT_254542</name>
</gene>
<evidence type="ECO:0000256" key="4">
    <source>
        <dbReference type="ARBA" id="ARBA00022884"/>
    </source>
</evidence>
<reference evidence="9 10" key="1">
    <citation type="submission" date="2014-05" db="EMBL/GenBank/DDBJ databases">
        <title>Draft genome sequence of a rare smut relative, Tilletiaria anomala UBC 951.</title>
        <authorList>
            <consortium name="DOE Joint Genome Institute"/>
            <person name="Toome M."/>
            <person name="Kuo A."/>
            <person name="Henrissat B."/>
            <person name="Lipzen A."/>
            <person name="Tritt A."/>
            <person name="Yoshinaga Y."/>
            <person name="Zane M."/>
            <person name="Barry K."/>
            <person name="Grigoriev I.V."/>
            <person name="Spatafora J.W."/>
            <person name="Aimea M.C."/>
        </authorList>
    </citation>
    <scope>NUCLEOTIDE SEQUENCE [LARGE SCALE GENOMIC DNA]</scope>
    <source>
        <strain evidence="9 10">UBC 951</strain>
    </source>
</reference>
<organism evidence="9 10">
    <name type="scientific">Tilletiaria anomala (strain ATCC 24038 / CBS 436.72 / UBC 951)</name>
    <dbReference type="NCBI Taxonomy" id="1037660"/>
    <lineage>
        <taxon>Eukaryota</taxon>
        <taxon>Fungi</taxon>
        <taxon>Dikarya</taxon>
        <taxon>Basidiomycota</taxon>
        <taxon>Ustilaginomycotina</taxon>
        <taxon>Exobasidiomycetes</taxon>
        <taxon>Georgefischeriales</taxon>
        <taxon>Tilletiariaceae</taxon>
        <taxon>Tilletiaria</taxon>
    </lineage>
</organism>
<protein>
    <submittedName>
        <fullName evidence="9">Nucleic acid-binding protein</fullName>
    </submittedName>
</protein>
<evidence type="ECO:0000256" key="3">
    <source>
        <dbReference type="ARBA" id="ARBA00022555"/>
    </source>
</evidence>
<dbReference type="InterPro" id="IPR012340">
    <property type="entry name" value="NA-bd_OB-fold"/>
</dbReference>
<dbReference type="RefSeq" id="XP_013245008.1">
    <property type="nucleotide sequence ID" value="XM_013389554.1"/>
</dbReference>